<gene>
    <name evidence="2" type="ORF">SAMN05660324_2543</name>
</gene>
<feature type="domain" description="N-acetyltransferase" evidence="1">
    <location>
        <begin position="17"/>
        <end position="175"/>
    </location>
</feature>
<dbReference type="PROSITE" id="PS51186">
    <property type="entry name" value="GNAT"/>
    <property type="match status" value="1"/>
</dbReference>
<dbReference type="EMBL" id="FNCF01000004">
    <property type="protein sequence ID" value="SDG44382.1"/>
    <property type="molecule type" value="Genomic_DNA"/>
</dbReference>
<dbReference type="Pfam" id="PF13302">
    <property type="entry name" value="Acetyltransf_3"/>
    <property type="match status" value="1"/>
</dbReference>
<dbReference type="GO" id="GO:1990189">
    <property type="term" value="F:protein N-terminal-serine acetyltransferase activity"/>
    <property type="evidence" value="ECO:0007669"/>
    <property type="project" value="TreeGrafter"/>
</dbReference>
<evidence type="ECO:0000259" key="1">
    <source>
        <dbReference type="PROSITE" id="PS51186"/>
    </source>
</evidence>
<keyword evidence="3" id="KW-1185">Reference proteome</keyword>
<reference evidence="3" key="1">
    <citation type="submission" date="2016-10" db="EMBL/GenBank/DDBJ databases">
        <authorList>
            <person name="Varghese N."/>
            <person name="Submissions S."/>
        </authorList>
    </citation>
    <scope>NUCLEOTIDE SEQUENCE [LARGE SCALE GENOMIC DNA]</scope>
    <source>
        <strain evidence="3">DSM 44526</strain>
    </source>
</reference>
<dbReference type="PANTHER" id="PTHR43441:SF10">
    <property type="entry name" value="ACETYLTRANSFERASE"/>
    <property type="match status" value="1"/>
</dbReference>
<evidence type="ECO:0000313" key="2">
    <source>
        <dbReference type="EMBL" id="SDG44382.1"/>
    </source>
</evidence>
<sequence>MTSLPPWPAEPPSCGAVVLRPFRDDDLGAVRDLATDPYVPLIGSLPAHADDEQARAWIGRQHDRWTTAAGFSFAVAGPDDGMVGTAGLHLAELAQGRATAGYAVLPSQRGHGYAAAALTALTAFAWTVEGLHRVALLIEPWNTASVRTAERAGHRQEGLLREHTQIGGTERDMLVFSASRSTAQR</sequence>
<dbReference type="AlphaFoldDB" id="A0A1G7U9W5"/>
<dbReference type="Proteomes" id="UP000198863">
    <property type="component" value="Unassembled WGS sequence"/>
</dbReference>
<organism evidence="2 3">
    <name type="scientific">Klenkia brasiliensis</name>
    <dbReference type="NCBI Taxonomy" id="333142"/>
    <lineage>
        <taxon>Bacteria</taxon>
        <taxon>Bacillati</taxon>
        <taxon>Actinomycetota</taxon>
        <taxon>Actinomycetes</taxon>
        <taxon>Geodermatophilales</taxon>
        <taxon>Geodermatophilaceae</taxon>
        <taxon>Klenkia</taxon>
    </lineage>
</organism>
<protein>
    <submittedName>
        <fullName evidence="2">Protein N-acetyltransferase, RimJ/RimL family</fullName>
    </submittedName>
</protein>
<dbReference type="SUPFAM" id="SSF55729">
    <property type="entry name" value="Acyl-CoA N-acyltransferases (Nat)"/>
    <property type="match status" value="1"/>
</dbReference>
<dbReference type="Gene3D" id="3.40.630.30">
    <property type="match status" value="1"/>
</dbReference>
<dbReference type="GO" id="GO:0005737">
    <property type="term" value="C:cytoplasm"/>
    <property type="evidence" value="ECO:0007669"/>
    <property type="project" value="TreeGrafter"/>
</dbReference>
<dbReference type="OrthoDB" id="2061990at2"/>
<dbReference type="RefSeq" id="WP_091063193.1">
    <property type="nucleotide sequence ID" value="NZ_FNCF01000004.1"/>
</dbReference>
<accession>A0A1G7U9W5</accession>
<dbReference type="InterPro" id="IPR016181">
    <property type="entry name" value="Acyl_CoA_acyltransferase"/>
</dbReference>
<dbReference type="InterPro" id="IPR051908">
    <property type="entry name" value="Ribosomal_N-acetyltransferase"/>
</dbReference>
<evidence type="ECO:0000313" key="3">
    <source>
        <dbReference type="Proteomes" id="UP000198863"/>
    </source>
</evidence>
<proteinExistence type="predicted"/>
<dbReference type="PANTHER" id="PTHR43441">
    <property type="entry name" value="RIBOSOMAL-PROTEIN-SERINE ACETYLTRANSFERASE"/>
    <property type="match status" value="1"/>
</dbReference>
<keyword evidence="2" id="KW-0808">Transferase</keyword>
<name>A0A1G7U9W5_9ACTN</name>
<dbReference type="GO" id="GO:0008999">
    <property type="term" value="F:protein-N-terminal-alanine acetyltransferase activity"/>
    <property type="evidence" value="ECO:0007669"/>
    <property type="project" value="TreeGrafter"/>
</dbReference>
<dbReference type="InterPro" id="IPR000182">
    <property type="entry name" value="GNAT_dom"/>
</dbReference>